<accession>A0A0V0GUL5</accession>
<evidence type="ECO:0000313" key="2">
    <source>
        <dbReference type="EMBL" id="JAP11790.1"/>
    </source>
</evidence>
<proteinExistence type="predicted"/>
<dbReference type="AlphaFoldDB" id="A0A0V0GUL5"/>
<name>A0A0V0GUL5_SOLCH</name>
<protein>
    <submittedName>
        <fullName evidence="2">Putative ovule protein</fullName>
    </submittedName>
</protein>
<keyword evidence="1" id="KW-0472">Membrane</keyword>
<keyword evidence="1" id="KW-1133">Transmembrane helix</keyword>
<keyword evidence="1" id="KW-0812">Transmembrane</keyword>
<reference evidence="2" key="1">
    <citation type="submission" date="2015-12" db="EMBL/GenBank/DDBJ databases">
        <title>Gene expression during late stages of embryo sac development: a critical building block for successful pollen-pistil interactions.</title>
        <authorList>
            <person name="Liu Y."/>
            <person name="Joly V."/>
            <person name="Sabar M."/>
            <person name="Matton D.P."/>
        </authorList>
    </citation>
    <scope>NUCLEOTIDE SEQUENCE</scope>
</reference>
<sequence>MLNYFGLSILVYSQYFLSSLFSSLFCNLALFQTYSELRVYQNPFAYTSPDPTWDYIGYVAVILLLEWPVKKCKCNQHNSYLGKTNVTLM</sequence>
<evidence type="ECO:0000256" key="1">
    <source>
        <dbReference type="SAM" id="Phobius"/>
    </source>
</evidence>
<organism evidence="2">
    <name type="scientific">Solanum chacoense</name>
    <name type="common">Chaco potato</name>
    <dbReference type="NCBI Taxonomy" id="4108"/>
    <lineage>
        <taxon>Eukaryota</taxon>
        <taxon>Viridiplantae</taxon>
        <taxon>Streptophyta</taxon>
        <taxon>Embryophyta</taxon>
        <taxon>Tracheophyta</taxon>
        <taxon>Spermatophyta</taxon>
        <taxon>Magnoliopsida</taxon>
        <taxon>eudicotyledons</taxon>
        <taxon>Gunneridae</taxon>
        <taxon>Pentapetalae</taxon>
        <taxon>asterids</taxon>
        <taxon>lamiids</taxon>
        <taxon>Solanales</taxon>
        <taxon>Solanaceae</taxon>
        <taxon>Solanoideae</taxon>
        <taxon>Solaneae</taxon>
        <taxon>Solanum</taxon>
    </lineage>
</organism>
<feature type="transmembrane region" description="Helical" evidence="1">
    <location>
        <begin position="12"/>
        <end position="31"/>
    </location>
</feature>
<dbReference type="EMBL" id="GEDG01030698">
    <property type="protein sequence ID" value="JAP11790.1"/>
    <property type="molecule type" value="Transcribed_RNA"/>
</dbReference>